<dbReference type="OrthoDB" id="7130006at2759"/>
<protein>
    <submittedName>
        <fullName evidence="6">Putative hydrolases or acyltransferase</fullName>
    </submittedName>
</protein>
<keyword evidence="6" id="KW-0808">Transferase</keyword>
<reference evidence="6 7" key="1">
    <citation type="journal article" date="2018" name="Mol. Biol. Evol.">
        <title>Broad Genomic Sampling Reveals a Smut Pathogenic Ancestry of the Fungal Clade Ustilaginomycotina.</title>
        <authorList>
            <person name="Kijpornyongpan T."/>
            <person name="Mondo S.J."/>
            <person name="Barry K."/>
            <person name="Sandor L."/>
            <person name="Lee J."/>
            <person name="Lipzen A."/>
            <person name="Pangilinan J."/>
            <person name="LaButti K."/>
            <person name="Hainaut M."/>
            <person name="Henrissat B."/>
            <person name="Grigoriev I.V."/>
            <person name="Spatafora J.W."/>
            <person name="Aime M.C."/>
        </authorList>
    </citation>
    <scope>NUCLEOTIDE SEQUENCE [LARGE SCALE GENOMIC DNA]</scope>
    <source>
        <strain evidence="6 7">MCA 4198</strain>
    </source>
</reference>
<gene>
    <name evidence="6" type="ORF">FA10DRAFT_301037</name>
</gene>
<dbReference type="RefSeq" id="XP_025379770.1">
    <property type="nucleotide sequence ID" value="XM_025524921.1"/>
</dbReference>
<dbReference type="PANTHER" id="PTHR21661">
    <property type="entry name" value="EPOXIDE HYDROLASE 1-RELATED"/>
    <property type="match status" value="1"/>
</dbReference>
<evidence type="ECO:0000313" key="6">
    <source>
        <dbReference type="EMBL" id="PWN92572.1"/>
    </source>
</evidence>
<proteinExistence type="inferred from homology"/>
<keyword evidence="2" id="KW-0058">Aromatic hydrocarbons catabolism</keyword>
<sequence>MAAPSPFKINVDESILKTLGEKLALARLPKPVALPQGQEWLQGSPISDISDLVQHWKSSYNWRERETLLNKELASQYTVDLELEGYGKQTVHYFIKESPRKDAIPLLLIHGWPGSVLEFKKLAPMLADPKDDSKAAFHVVAPSLPGFGFSSPPTGAMQGPFKIAELFDSLMEKLGYPKYASQGGDWGSMITRALAIQFPQRCRAIHVTMLEAPKPDDWKDEDATDFEKKKLADMAEFYTAQPYLQTNVRTPQTAAFALTDSPVGLLALFYEKLARWVDDRHFKFSKDEVLDAVMMHYIGGPEWGLRLYQSGMYTGEIPKSYNESLKGKDVAFGCSAFHYELLGVPRRWAERVNDIVFWKERDVGGHFPQVECPELLAADLQDMFKELKPKFS</sequence>
<evidence type="ECO:0000259" key="5">
    <source>
        <dbReference type="Pfam" id="PF06441"/>
    </source>
</evidence>
<dbReference type="PIRSF" id="PIRSF001112">
    <property type="entry name" value="Epoxide_hydrolase"/>
    <property type="match status" value="1"/>
</dbReference>
<dbReference type="PANTHER" id="PTHR21661:SF35">
    <property type="entry name" value="EPOXIDE HYDROLASE"/>
    <property type="match status" value="1"/>
</dbReference>
<keyword evidence="7" id="KW-1185">Reference proteome</keyword>
<dbReference type="InterPro" id="IPR029058">
    <property type="entry name" value="AB_hydrolase_fold"/>
</dbReference>
<dbReference type="InterPro" id="IPR010497">
    <property type="entry name" value="Epoxide_hydro_N"/>
</dbReference>
<evidence type="ECO:0000313" key="7">
    <source>
        <dbReference type="Proteomes" id="UP000245768"/>
    </source>
</evidence>
<dbReference type="InterPro" id="IPR000639">
    <property type="entry name" value="Epox_hydrolase-like"/>
</dbReference>
<dbReference type="Pfam" id="PF06441">
    <property type="entry name" value="EHN"/>
    <property type="match status" value="1"/>
</dbReference>
<dbReference type="GO" id="GO:0097176">
    <property type="term" value="P:epoxide metabolic process"/>
    <property type="evidence" value="ECO:0007669"/>
    <property type="project" value="TreeGrafter"/>
</dbReference>
<dbReference type="InParanoid" id="A0A316YTW4"/>
<evidence type="ECO:0000256" key="4">
    <source>
        <dbReference type="PIRSR" id="PIRSR001112-1"/>
    </source>
</evidence>
<evidence type="ECO:0000256" key="1">
    <source>
        <dbReference type="ARBA" id="ARBA00010088"/>
    </source>
</evidence>
<feature type="active site" description="Proton acceptor" evidence="4">
    <location>
        <position position="366"/>
    </location>
</feature>
<dbReference type="Gene3D" id="3.40.50.1820">
    <property type="entry name" value="alpha/beta hydrolase"/>
    <property type="match status" value="1"/>
</dbReference>
<feature type="active site" description="Nucleophile" evidence="4">
    <location>
        <position position="185"/>
    </location>
</feature>
<keyword evidence="6" id="KW-0012">Acyltransferase</keyword>
<accession>A0A316YTW4</accession>
<organism evidence="6 7">
    <name type="scientific">Acaromyces ingoldii</name>
    <dbReference type="NCBI Taxonomy" id="215250"/>
    <lineage>
        <taxon>Eukaryota</taxon>
        <taxon>Fungi</taxon>
        <taxon>Dikarya</taxon>
        <taxon>Basidiomycota</taxon>
        <taxon>Ustilaginomycotina</taxon>
        <taxon>Exobasidiomycetes</taxon>
        <taxon>Exobasidiales</taxon>
        <taxon>Cryptobasidiaceae</taxon>
        <taxon>Acaromyces</taxon>
    </lineage>
</organism>
<name>A0A316YTW4_9BASI</name>
<comment type="similarity">
    <text evidence="1">Belongs to the peptidase S33 family.</text>
</comment>
<feature type="domain" description="Epoxide hydrolase N-terminal" evidence="5">
    <location>
        <begin position="5"/>
        <end position="119"/>
    </location>
</feature>
<dbReference type="Proteomes" id="UP000245768">
    <property type="component" value="Unassembled WGS sequence"/>
</dbReference>
<dbReference type="PRINTS" id="PR00412">
    <property type="entry name" value="EPOXHYDRLASE"/>
</dbReference>
<keyword evidence="3 6" id="KW-0378">Hydrolase</keyword>
<dbReference type="GO" id="GO:0004301">
    <property type="term" value="F:epoxide hydrolase activity"/>
    <property type="evidence" value="ECO:0007669"/>
    <property type="project" value="TreeGrafter"/>
</dbReference>
<feature type="active site" description="Proton donor" evidence="4">
    <location>
        <position position="308"/>
    </location>
</feature>
<dbReference type="SUPFAM" id="SSF53474">
    <property type="entry name" value="alpha/beta-Hydrolases"/>
    <property type="match status" value="1"/>
</dbReference>
<evidence type="ECO:0000256" key="2">
    <source>
        <dbReference type="ARBA" id="ARBA00022797"/>
    </source>
</evidence>
<dbReference type="InterPro" id="IPR016292">
    <property type="entry name" value="Epoxide_hydrolase"/>
</dbReference>
<dbReference type="GeneID" id="37046837"/>
<dbReference type="AlphaFoldDB" id="A0A316YTW4"/>
<evidence type="ECO:0000256" key="3">
    <source>
        <dbReference type="ARBA" id="ARBA00022801"/>
    </source>
</evidence>
<dbReference type="EMBL" id="KZ819635">
    <property type="protein sequence ID" value="PWN92572.1"/>
    <property type="molecule type" value="Genomic_DNA"/>
</dbReference>
<dbReference type="STRING" id="215250.A0A316YTW4"/>
<dbReference type="GO" id="GO:0016746">
    <property type="term" value="F:acyltransferase activity"/>
    <property type="evidence" value="ECO:0007669"/>
    <property type="project" value="UniProtKB-KW"/>
</dbReference>